<evidence type="ECO:0000256" key="6">
    <source>
        <dbReference type="ARBA" id="ARBA00022630"/>
    </source>
</evidence>
<dbReference type="InterPro" id="IPR016166">
    <property type="entry name" value="FAD-bd_PCMH"/>
</dbReference>
<proteinExistence type="inferred from homology"/>
<keyword evidence="5" id="KW-0964">Secreted</keyword>
<evidence type="ECO:0000313" key="15">
    <source>
        <dbReference type="EMBL" id="PPS09474.1"/>
    </source>
</evidence>
<keyword evidence="8" id="KW-0547">Nucleotide-binding</keyword>
<dbReference type="InterPro" id="IPR006094">
    <property type="entry name" value="Oxid_FAD_bind_N"/>
</dbReference>
<keyword evidence="7 13" id="KW-0732">Signal</keyword>
<feature type="chain" id="PRO_5015116370" description="FAD-binding PCMH-type domain-containing protein" evidence="13">
    <location>
        <begin position="26"/>
        <end position="912"/>
    </location>
</feature>
<evidence type="ECO:0000256" key="4">
    <source>
        <dbReference type="ARBA" id="ARBA00022512"/>
    </source>
</evidence>
<protein>
    <recommendedName>
        <fullName evidence="14">FAD-binding PCMH-type domain-containing protein</fullName>
    </recommendedName>
</protein>
<comment type="similarity">
    <text evidence="3">Belongs to the oxygen-dependent FAD-linked oxidoreductase family.</text>
</comment>
<dbReference type="SUPFAM" id="SSF56176">
    <property type="entry name" value="FAD-binding/transporter-associated domain-like"/>
    <property type="match status" value="2"/>
</dbReference>
<comment type="cofactor">
    <cofactor evidence="1">
        <name>FAD</name>
        <dbReference type="ChEBI" id="CHEBI:57692"/>
    </cofactor>
</comment>
<evidence type="ECO:0000256" key="13">
    <source>
        <dbReference type="SAM" id="SignalP"/>
    </source>
</evidence>
<dbReference type="Gene3D" id="3.40.462.20">
    <property type="match status" value="1"/>
</dbReference>
<evidence type="ECO:0000256" key="5">
    <source>
        <dbReference type="ARBA" id="ARBA00022525"/>
    </source>
</evidence>
<dbReference type="PROSITE" id="PS51387">
    <property type="entry name" value="FAD_PCMH"/>
    <property type="match status" value="2"/>
</dbReference>
<dbReference type="GO" id="GO:0016491">
    <property type="term" value="F:oxidoreductase activity"/>
    <property type="evidence" value="ECO:0007669"/>
    <property type="project" value="UniProtKB-KW"/>
</dbReference>
<dbReference type="InterPro" id="IPR012951">
    <property type="entry name" value="BBE"/>
</dbReference>
<comment type="subcellular location">
    <subcellularLocation>
        <location evidence="2">Secreted</location>
        <location evidence="2">Cell wall</location>
    </subcellularLocation>
</comment>
<feature type="domain" description="FAD-binding PCMH-type" evidence="14">
    <location>
        <begin position="423"/>
        <end position="597"/>
    </location>
</feature>
<evidence type="ECO:0000256" key="9">
    <source>
        <dbReference type="ARBA" id="ARBA00022827"/>
    </source>
</evidence>
<dbReference type="Pfam" id="PF01565">
    <property type="entry name" value="FAD_binding_4"/>
    <property type="match status" value="2"/>
</dbReference>
<evidence type="ECO:0000256" key="7">
    <source>
        <dbReference type="ARBA" id="ARBA00022729"/>
    </source>
</evidence>
<keyword evidence="4" id="KW-0134">Cell wall</keyword>
<dbReference type="FunFam" id="3.30.43.10:FF:000004">
    <property type="entry name" value="Berberine bridge enzyme-like 15"/>
    <property type="match status" value="2"/>
</dbReference>
<feature type="domain" description="FAD-binding PCMH-type" evidence="14">
    <location>
        <begin position="77"/>
        <end position="251"/>
    </location>
</feature>
<evidence type="ECO:0000259" key="14">
    <source>
        <dbReference type="PROSITE" id="PS51387"/>
    </source>
</evidence>
<keyword evidence="11" id="KW-1015">Disulfide bond</keyword>
<accession>A0A2P5Y1K9</accession>
<dbReference type="Gene3D" id="3.30.43.10">
    <property type="entry name" value="Uridine Diphospho-n-acetylenolpyruvylglucosamine Reductase, domain 2"/>
    <property type="match status" value="2"/>
</dbReference>
<dbReference type="InterPro" id="IPR016169">
    <property type="entry name" value="FAD-bd_PCMH_sub2"/>
</dbReference>
<keyword evidence="9" id="KW-0274">FAD</keyword>
<dbReference type="EMBL" id="KZ663851">
    <property type="protein sequence ID" value="PPS09474.1"/>
    <property type="molecule type" value="Genomic_DNA"/>
</dbReference>
<evidence type="ECO:0000256" key="11">
    <source>
        <dbReference type="ARBA" id="ARBA00023157"/>
    </source>
</evidence>
<name>A0A2P5Y1K9_GOSBA</name>
<evidence type="ECO:0000256" key="12">
    <source>
        <dbReference type="ARBA" id="ARBA00023180"/>
    </source>
</evidence>
<organism evidence="15 16">
    <name type="scientific">Gossypium barbadense</name>
    <name type="common">Sea Island cotton</name>
    <name type="synonym">Hibiscus barbadensis</name>
    <dbReference type="NCBI Taxonomy" id="3634"/>
    <lineage>
        <taxon>Eukaryota</taxon>
        <taxon>Viridiplantae</taxon>
        <taxon>Streptophyta</taxon>
        <taxon>Embryophyta</taxon>
        <taxon>Tracheophyta</taxon>
        <taxon>Spermatophyta</taxon>
        <taxon>Magnoliopsida</taxon>
        <taxon>eudicotyledons</taxon>
        <taxon>Gunneridae</taxon>
        <taxon>Pentapetalae</taxon>
        <taxon>rosids</taxon>
        <taxon>malvids</taxon>
        <taxon>Malvales</taxon>
        <taxon>Malvaceae</taxon>
        <taxon>Malvoideae</taxon>
        <taxon>Gossypium</taxon>
    </lineage>
</organism>
<dbReference type="Proteomes" id="UP000239757">
    <property type="component" value="Unassembled WGS sequence"/>
</dbReference>
<feature type="signal peptide" evidence="13">
    <location>
        <begin position="1"/>
        <end position="25"/>
    </location>
</feature>
<dbReference type="GO" id="GO:0071949">
    <property type="term" value="F:FAD binding"/>
    <property type="evidence" value="ECO:0007669"/>
    <property type="project" value="InterPro"/>
</dbReference>
<dbReference type="AlphaFoldDB" id="A0A2P5Y1K9"/>
<dbReference type="InterPro" id="IPR036318">
    <property type="entry name" value="FAD-bd_PCMH-like_sf"/>
</dbReference>
<dbReference type="InterPro" id="IPR016167">
    <property type="entry name" value="FAD-bd_PCMH_sub1"/>
</dbReference>
<evidence type="ECO:0000313" key="16">
    <source>
        <dbReference type="Proteomes" id="UP000239757"/>
    </source>
</evidence>
<dbReference type="Pfam" id="PF08031">
    <property type="entry name" value="BBE"/>
    <property type="match status" value="1"/>
</dbReference>
<keyword evidence="10" id="KW-0560">Oxidoreductase</keyword>
<evidence type="ECO:0000256" key="2">
    <source>
        <dbReference type="ARBA" id="ARBA00004191"/>
    </source>
</evidence>
<dbReference type="Gene3D" id="3.30.465.10">
    <property type="match status" value="2"/>
</dbReference>
<evidence type="ECO:0000256" key="3">
    <source>
        <dbReference type="ARBA" id="ARBA00005466"/>
    </source>
</evidence>
<evidence type="ECO:0000256" key="8">
    <source>
        <dbReference type="ARBA" id="ARBA00022741"/>
    </source>
</evidence>
<keyword evidence="6" id="KW-0285">Flavoprotein</keyword>
<dbReference type="PANTHER" id="PTHR32448">
    <property type="entry name" value="OS08G0158400 PROTEIN"/>
    <property type="match status" value="1"/>
</dbReference>
<gene>
    <name evidence="15" type="ORF">GOBAR_AA11133</name>
</gene>
<evidence type="ECO:0000256" key="1">
    <source>
        <dbReference type="ARBA" id="ARBA00001974"/>
    </source>
</evidence>
<reference evidence="15 16" key="1">
    <citation type="submission" date="2015-01" db="EMBL/GenBank/DDBJ databases">
        <title>Genome of allotetraploid Gossypium barbadense reveals genomic plasticity and fiber elongation in cotton evolution.</title>
        <authorList>
            <person name="Chen X."/>
            <person name="Liu X."/>
            <person name="Zhao B."/>
            <person name="Zheng H."/>
            <person name="Hu Y."/>
            <person name="Lu G."/>
            <person name="Yang C."/>
            <person name="Chen J."/>
            <person name="Shan C."/>
            <person name="Zhang L."/>
            <person name="Zhou Y."/>
            <person name="Wang L."/>
            <person name="Guo W."/>
            <person name="Bai Y."/>
            <person name="Ruan J."/>
            <person name="Shangguan X."/>
            <person name="Mao Y."/>
            <person name="Jiang J."/>
            <person name="Zhu Y."/>
            <person name="Lei J."/>
            <person name="Kang H."/>
            <person name="Chen S."/>
            <person name="He X."/>
            <person name="Wang R."/>
            <person name="Wang Y."/>
            <person name="Chen J."/>
            <person name="Wang L."/>
            <person name="Yu S."/>
            <person name="Wang B."/>
            <person name="Wei J."/>
            <person name="Song S."/>
            <person name="Lu X."/>
            <person name="Gao Z."/>
            <person name="Gu W."/>
            <person name="Deng X."/>
            <person name="Ma D."/>
            <person name="Wang S."/>
            <person name="Liang W."/>
            <person name="Fang L."/>
            <person name="Cai C."/>
            <person name="Zhu X."/>
            <person name="Zhou B."/>
            <person name="Zhang Y."/>
            <person name="Chen Z."/>
            <person name="Xu S."/>
            <person name="Zhu R."/>
            <person name="Wang S."/>
            <person name="Zhang T."/>
            <person name="Zhao G."/>
        </authorList>
    </citation>
    <scope>NUCLEOTIDE SEQUENCE [LARGE SCALE GENOMIC DNA]</scope>
    <source>
        <strain evidence="16">cv. Xinhai21</strain>
        <tissue evidence="15">Leaf</tissue>
    </source>
</reference>
<evidence type="ECO:0000256" key="10">
    <source>
        <dbReference type="ARBA" id="ARBA00023002"/>
    </source>
</evidence>
<keyword evidence="12" id="KW-0325">Glycoprotein</keyword>
<dbReference type="OrthoDB" id="407275at2759"/>
<sequence length="912" mass="102250">MTPPLSTPSLLPLLLVAFNICFSLAASNSIYESFVQCLKTRSNSSDNISDIVYSHSNATYETVLEQYIRNARFNTSSTPKPVIIITPLTESHVSAAVICSNNIGFQLRIRSGGHDFEGVSYVSDQPFFILDMFNLRSISINMADQSVWVQSGATLGELYYRIWEKSRVYGFPAGVCPTVGVGGHISGAGYGNMVRKYGLSVDYVVDAKIVDVNGNILDRKAMGEDLFWAIRGGGGASFGVILAFNIKLVEVPEMVTVFKLERTLEQNATDVVYKWQSVAPTTDDNLFMRMLVQPVTLNKQKTIKISIMALYLGDVNSVVPLLAEDFPELGLVTEDCFEMSWIESALWWASFGKGTSPTVLLDRESYHVFHESSNSIYESFVQCLKTRSNSSDNISDIVYSHSNATYETVLEQYIRNARFNTSSTPKPVIIITPLTESHVSAAVICSNNIGFQLRIRSGGHDFEGVSYVSDQPFFILDMFNLRSISINMADQSVWVQSGATLGELYYRIWEKSRVYGFPAGVCPTVGVGGHISGAGYGNMVRKYGLSVDYVVDAKIVDVNGNILDRKAMGEDLFWAIRGGGGASFGVILAFNIKLVEVPEMVTVFKLERTLEQNATDVVYKWQSVAPTTDDNLFMRMLVQPVTLNKQKTIKISIMALYLGDVNSVVPLLAEDFPELGLVTEDCFEMSWIESALWWASFGKGTSPTVLLDRESYHVKFMKRKSDYVKTPISKDGLQWLRKKMIELEEPGLVFNPYGGKMNEIKETETPFPHRAGNLFKIQYSINWKDMGIEADKRSRNLVNRLHSYMTSFVSKNRRSAYLNYRDLDIGITKNWSYQEGKVYGESYFNGNFERLVDVKTAVDPPNFFRNEQSIPPRTIKAWNEKNEGSIPPSTSKAWNKSKPYVMIILFMAIGII</sequence>